<dbReference type="OrthoDB" id="3270497at2759"/>
<dbReference type="Proteomes" id="UP000559027">
    <property type="component" value="Unassembled WGS sequence"/>
</dbReference>
<feature type="compositionally biased region" description="Polar residues" evidence="1">
    <location>
        <begin position="400"/>
        <end position="413"/>
    </location>
</feature>
<feature type="compositionally biased region" description="Polar residues" evidence="1">
    <location>
        <begin position="355"/>
        <end position="375"/>
    </location>
</feature>
<evidence type="ECO:0000313" key="2">
    <source>
        <dbReference type="EMBL" id="KAF5351777.1"/>
    </source>
</evidence>
<dbReference type="EMBL" id="JAACJO010000012">
    <property type="protein sequence ID" value="KAF5351777.1"/>
    <property type="molecule type" value="Genomic_DNA"/>
</dbReference>
<feature type="region of interest" description="Disordered" evidence="1">
    <location>
        <begin position="592"/>
        <end position="627"/>
    </location>
</feature>
<name>A0A8H5FWY5_9AGAR</name>
<feature type="region of interest" description="Disordered" evidence="1">
    <location>
        <begin position="333"/>
        <end position="417"/>
    </location>
</feature>
<feature type="compositionally biased region" description="Polar residues" evidence="1">
    <location>
        <begin position="446"/>
        <end position="455"/>
    </location>
</feature>
<reference evidence="2 3" key="1">
    <citation type="journal article" date="2020" name="ISME J.">
        <title>Uncovering the hidden diversity of litter-decomposition mechanisms in mushroom-forming fungi.</title>
        <authorList>
            <person name="Floudas D."/>
            <person name="Bentzer J."/>
            <person name="Ahren D."/>
            <person name="Johansson T."/>
            <person name="Persson P."/>
            <person name="Tunlid A."/>
        </authorList>
    </citation>
    <scope>NUCLEOTIDE SEQUENCE [LARGE SCALE GENOMIC DNA]</scope>
    <source>
        <strain evidence="2 3">CBS 146.42</strain>
    </source>
</reference>
<dbReference type="AlphaFoldDB" id="A0A8H5FWY5"/>
<feature type="region of interest" description="Disordered" evidence="1">
    <location>
        <begin position="516"/>
        <end position="541"/>
    </location>
</feature>
<feature type="region of interest" description="Disordered" evidence="1">
    <location>
        <begin position="436"/>
        <end position="466"/>
    </location>
</feature>
<organism evidence="2 3">
    <name type="scientific">Leucocoprinus leucothites</name>
    <dbReference type="NCBI Taxonomy" id="201217"/>
    <lineage>
        <taxon>Eukaryota</taxon>
        <taxon>Fungi</taxon>
        <taxon>Dikarya</taxon>
        <taxon>Basidiomycota</taxon>
        <taxon>Agaricomycotina</taxon>
        <taxon>Agaricomycetes</taxon>
        <taxon>Agaricomycetidae</taxon>
        <taxon>Agaricales</taxon>
        <taxon>Agaricineae</taxon>
        <taxon>Agaricaceae</taxon>
        <taxon>Leucocoprinus</taxon>
    </lineage>
</organism>
<sequence length="627" mass="67993">MPRAPVFPSADVGGNDSGPHFRSVSSPERSRSTRLPGMSVLASVKLPYLRRPGPEEAPSTTHKTPLLTLKLSSHSFLDCTLKDDVSTSPLYTIRTVGMTTTIMRADPWQESIRTADIKWPKIIPPKGKGKGTPDGVLVQLKGSRWKGGDSFLKPSTSKSGSRKFKIPYLSHSMKWQKQGTAYWCTTSPMKGPIAVFDPPVDHLPGRLTIYETLHDKYDTSPMLVHQGVSIFLLDYLLVTTILLVTDLQEWMLVQSASSSTASTTDQPPNTSLQWRKIAHGEPLFPKLPPAIAHHSTDGLNKSPATPTSQEQMAKIVHGDPLYPRIKPGSKSVFSFSSYSDEGEDNGSDSGDVRTGSPSPSAESSLDPVSNNSSAPPHTYIDPSFYLEHGVPPIPPLPSHYTGQTSLSQSSVGSRSARVQELPVSLNVSRPWLDATSPPLIEPNTRAEMSSSTSSVGPADASLWKRRPSEPVITRARSVSRPLPRTPNTPSADVHSPVIRRVQSHNRINEVDIQKPWLQTSPPPLPPAPFTSTAPRTPRTGRSLPPTPFDLAMGRPTGGFNAPVASGLQIPRKSLDNNEATSEWDGLLGCEEGASHSSLARPSFDQPPPAYSSIDFSTTHPQPWTTGT</sequence>
<keyword evidence="3" id="KW-1185">Reference proteome</keyword>
<comment type="caution">
    <text evidence="2">The sequence shown here is derived from an EMBL/GenBank/DDBJ whole genome shotgun (WGS) entry which is preliminary data.</text>
</comment>
<feature type="region of interest" description="Disordered" evidence="1">
    <location>
        <begin position="1"/>
        <end position="36"/>
    </location>
</feature>
<protein>
    <submittedName>
        <fullName evidence="2">Uncharacterized protein</fullName>
    </submittedName>
</protein>
<evidence type="ECO:0000256" key="1">
    <source>
        <dbReference type="SAM" id="MobiDB-lite"/>
    </source>
</evidence>
<evidence type="ECO:0000313" key="3">
    <source>
        <dbReference type="Proteomes" id="UP000559027"/>
    </source>
</evidence>
<feature type="region of interest" description="Disordered" evidence="1">
    <location>
        <begin position="286"/>
        <end position="311"/>
    </location>
</feature>
<feature type="compositionally biased region" description="Polar residues" evidence="1">
    <location>
        <begin position="613"/>
        <end position="627"/>
    </location>
</feature>
<accession>A0A8H5FWY5</accession>
<proteinExistence type="predicted"/>
<gene>
    <name evidence="2" type="ORF">D9756_007756</name>
</gene>
<feature type="compositionally biased region" description="Polar residues" evidence="1">
    <location>
        <begin position="297"/>
        <end position="311"/>
    </location>
</feature>